<name>A0A0K8S5Z8_LYGHE</name>
<dbReference type="EMBL" id="GBRD01017677">
    <property type="protein sequence ID" value="JAG48150.1"/>
    <property type="molecule type" value="Transcribed_RNA"/>
</dbReference>
<sequence>MVNYRGFSEPETSPKLFVIQIFEGVQYITNVPSGCPNHPQILLKDVKLVIPLVKLKSFVPFHFSGKLGKRTKEVTKDAQMKTAGNLQMPAFNSAKEMLRFHPKMSPKVKTLLDSPFMNRAEVNAQGFA</sequence>
<organism evidence="1">
    <name type="scientific">Lygus hesperus</name>
    <name type="common">Western plant bug</name>
    <dbReference type="NCBI Taxonomy" id="30085"/>
    <lineage>
        <taxon>Eukaryota</taxon>
        <taxon>Metazoa</taxon>
        <taxon>Ecdysozoa</taxon>
        <taxon>Arthropoda</taxon>
        <taxon>Hexapoda</taxon>
        <taxon>Insecta</taxon>
        <taxon>Pterygota</taxon>
        <taxon>Neoptera</taxon>
        <taxon>Paraneoptera</taxon>
        <taxon>Hemiptera</taxon>
        <taxon>Heteroptera</taxon>
        <taxon>Panheteroptera</taxon>
        <taxon>Cimicomorpha</taxon>
        <taxon>Miridae</taxon>
        <taxon>Mirini</taxon>
        <taxon>Lygus</taxon>
    </lineage>
</organism>
<accession>A0A0K8S5Z8</accession>
<dbReference type="EMBL" id="GBRD01017675">
    <property type="protein sequence ID" value="JAG48152.1"/>
    <property type="molecule type" value="Transcribed_RNA"/>
</dbReference>
<proteinExistence type="predicted"/>
<protein>
    <submittedName>
        <fullName evidence="1">Uncharacterized protein</fullName>
    </submittedName>
</protein>
<evidence type="ECO:0000313" key="1">
    <source>
        <dbReference type="EMBL" id="JAG48150.1"/>
    </source>
</evidence>
<reference evidence="1" key="1">
    <citation type="submission" date="2014-09" db="EMBL/GenBank/DDBJ databases">
        <authorList>
            <person name="Magalhaes I.L.F."/>
            <person name="Oliveira U."/>
            <person name="Santos F.R."/>
            <person name="Vidigal T.H.D.A."/>
            <person name="Brescovit A.D."/>
            <person name="Santos A.J."/>
        </authorList>
    </citation>
    <scope>NUCLEOTIDE SEQUENCE</scope>
</reference>
<dbReference type="AlphaFoldDB" id="A0A0K8S5Z8"/>